<dbReference type="InterPro" id="IPR005196">
    <property type="entry name" value="Glyco_hydro_65_N"/>
</dbReference>
<dbReference type="Gene3D" id="1.50.10.10">
    <property type="match status" value="1"/>
</dbReference>
<organism evidence="9 10">
    <name type="scientific">Paenibacillus woosongensis</name>
    <dbReference type="NCBI Taxonomy" id="307580"/>
    <lineage>
        <taxon>Bacteria</taxon>
        <taxon>Bacillati</taxon>
        <taxon>Bacillota</taxon>
        <taxon>Bacilli</taxon>
        <taxon>Bacillales</taxon>
        <taxon>Paenibacillaceae</taxon>
        <taxon>Paenibacillus</taxon>
    </lineage>
</organism>
<dbReference type="GO" id="GO:0030246">
    <property type="term" value="F:carbohydrate binding"/>
    <property type="evidence" value="ECO:0007669"/>
    <property type="project" value="InterPro"/>
</dbReference>
<dbReference type="EMBL" id="CP126084">
    <property type="protein sequence ID" value="WHX49911.1"/>
    <property type="molecule type" value="Genomic_DNA"/>
</dbReference>
<evidence type="ECO:0000256" key="4">
    <source>
        <dbReference type="PIRSR" id="PIRSR036289-50"/>
    </source>
</evidence>
<evidence type="ECO:0000259" key="8">
    <source>
        <dbReference type="Pfam" id="PF03636"/>
    </source>
</evidence>
<dbReference type="Pfam" id="PF03632">
    <property type="entry name" value="Glyco_hydro_65m"/>
    <property type="match status" value="1"/>
</dbReference>
<sequence>MSWIVQENGFDRRRITANGNKFMIGNGYMGYRGTLEEFGRAELTAVTLAGLYDRAGDQWREPVNAPNGMFTQIYCEGELLDVLAGEPLEHVQELDIRHAVHRRRTVYRMPGSSGGGRVTVSMERFCSAKRLHLLAGRVSVQCSEDCELLIRTGIDGDVWDINGPHLAGLAGADAEGCLLLAGRTQELLVPVAVAEAWAWAGAGEPLAGASRAEEAAAGATGEIPAEVNELPLPWKTETKVGADFVFREIRLRCKAGQTYTFHKFTAVFTGLDEGGDSGEAALKYSREAAALGYEALLKEHAENWERKWERSDVVIHGDEEAQAALRYSLYQLHIISPGHSEKLSIPARGLSGQVYKGAVFWDTEMFMLPFYLHTQPEIARNLLMYRVHTLDGARRKAAEYGYEGAFYAWESQETGDDACTLFNVNDVFTGRPLRTYFRDKQVHISADVAYGIWQYYLFTGDGSLLLEGGAEVAWECARFYYSYAYFNPGKQHYEILDVTGPDEYHERVHNNAFTNAMVKKCLSIALEAMAYLQEKQPWQYEALLSGSTVMPEQLREMHDRLYVPQPAADSRLIEQFDRYYTLEDLPLTELQSRMLNPHEYLGGGNGLATTTQILKQADVVLLLHLFGEEYDRDTKRANWEYYEPRTEHGSSLSSCIYALVAADIGIPDWAYPYFMRTATIDLTGDSKQYVGDLYIGGTHPAANGGAWMAAVLGFAGIRFDGGAVRFRPSLPSKWQGVEFPLCLRNQSFRVQVAQSKVTVQAHADNVRGLQFQWGEQIGFAGPGETVSFTCESTSLS</sequence>
<dbReference type="Pfam" id="PF03636">
    <property type="entry name" value="Glyco_hydro_65N"/>
    <property type="match status" value="1"/>
</dbReference>
<dbReference type="Proteomes" id="UP001177943">
    <property type="component" value="Chromosome"/>
</dbReference>
<evidence type="ECO:0000313" key="9">
    <source>
        <dbReference type="EMBL" id="WHX49911.1"/>
    </source>
</evidence>
<dbReference type="SUPFAM" id="SSF74650">
    <property type="entry name" value="Galactose mutarotase-like"/>
    <property type="match status" value="1"/>
</dbReference>
<dbReference type="Gene3D" id="2.70.98.40">
    <property type="entry name" value="Glycoside hydrolase, family 65, N-terminal domain"/>
    <property type="match status" value="1"/>
</dbReference>
<dbReference type="InterPro" id="IPR011013">
    <property type="entry name" value="Gal_mutarotase_sf_dom"/>
</dbReference>
<evidence type="ECO:0000259" key="6">
    <source>
        <dbReference type="Pfam" id="PF03632"/>
    </source>
</evidence>
<keyword evidence="2" id="KW-0328">Glycosyltransferase</keyword>
<evidence type="ECO:0000256" key="3">
    <source>
        <dbReference type="ARBA" id="ARBA00022679"/>
    </source>
</evidence>
<dbReference type="Gene3D" id="2.60.420.10">
    <property type="entry name" value="Maltose phosphorylase, domain 3"/>
    <property type="match status" value="1"/>
</dbReference>
<dbReference type="InterPro" id="IPR017045">
    <property type="entry name" value="Malt_Pase/Glycosyl_Hdrlase"/>
</dbReference>
<feature type="domain" description="Glycoside hydrolase family 65 N-terminal" evidence="8">
    <location>
        <begin position="7"/>
        <end position="269"/>
    </location>
</feature>
<dbReference type="PANTHER" id="PTHR11051">
    <property type="entry name" value="GLYCOSYL HYDROLASE-RELATED"/>
    <property type="match status" value="1"/>
</dbReference>
<dbReference type="Pfam" id="PF03633">
    <property type="entry name" value="Glyco_hydro_65C"/>
    <property type="match status" value="1"/>
</dbReference>
<name>A0AA95I5N0_9BACL</name>
<dbReference type="AlphaFoldDB" id="A0AA95I5N0"/>
<dbReference type="InterPro" id="IPR012341">
    <property type="entry name" value="6hp_glycosidase-like_sf"/>
</dbReference>
<dbReference type="InterPro" id="IPR005194">
    <property type="entry name" value="Glyco_hydro_65_C"/>
</dbReference>
<feature type="domain" description="Glycoside hydrolase family 65 C-terminal" evidence="7">
    <location>
        <begin position="717"/>
        <end position="762"/>
    </location>
</feature>
<accession>A0AA95I5N0</accession>
<evidence type="ECO:0000313" key="10">
    <source>
        <dbReference type="Proteomes" id="UP001177943"/>
    </source>
</evidence>
<dbReference type="SUPFAM" id="SSF48208">
    <property type="entry name" value="Six-hairpin glycosidases"/>
    <property type="match status" value="1"/>
</dbReference>
<reference evidence="9" key="1">
    <citation type="submission" date="2023-05" db="EMBL/GenBank/DDBJ databases">
        <title>Comparative genomics of Bacillaceae isolates and their secondary metabolite potential.</title>
        <authorList>
            <person name="Song L."/>
            <person name="Nielsen L.J."/>
            <person name="Mohite O."/>
            <person name="Xu X."/>
            <person name="Weber T."/>
            <person name="Kovacs A.T."/>
        </authorList>
    </citation>
    <scope>NUCLEOTIDE SEQUENCE</scope>
    <source>
        <strain evidence="9">B2_4</strain>
    </source>
</reference>
<evidence type="ECO:0000259" key="7">
    <source>
        <dbReference type="Pfam" id="PF03633"/>
    </source>
</evidence>
<evidence type="ECO:0000256" key="5">
    <source>
        <dbReference type="PIRSR" id="PIRSR036289-51"/>
    </source>
</evidence>
<dbReference type="GO" id="GO:0016757">
    <property type="term" value="F:glycosyltransferase activity"/>
    <property type="evidence" value="ECO:0007669"/>
    <property type="project" value="UniProtKB-KW"/>
</dbReference>
<dbReference type="InterPro" id="IPR037018">
    <property type="entry name" value="GH65_N"/>
</dbReference>
<feature type="active site" description="Proton donor" evidence="4">
    <location>
        <position position="503"/>
    </location>
</feature>
<feature type="binding site" evidence="5">
    <location>
        <begin position="361"/>
        <end position="362"/>
    </location>
    <ligand>
        <name>substrate</name>
    </ligand>
</feature>
<dbReference type="RefSeq" id="WP_283927077.1">
    <property type="nucleotide sequence ID" value="NZ_CP126084.1"/>
</dbReference>
<dbReference type="InterPro" id="IPR008928">
    <property type="entry name" value="6-hairpin_glycosidase_sf"/>
</dbReference>
<evidence type="ECO:0000256" key="1">
    <source>
        <dbReference type="ARBA" id="ARBA00006768"/>
    </source>
</evidence>
<feature type="binding site" evidence="5">
    <location>
        <begin position="615"/>
        <end position="616"/>
    </location>
    <ligand>
        <name>substrate</name>
    </ligand>
</feature>
<dbReference type="GO" id="GO:0004553">
    <property type="term" value="F:hydrolase activity, hydrolyzing O-glycosyl compounds"/>
    <property type="evidence" value="ECO:0007669"/>
    <property type="project" value="TreeGrafter"/>
</dbReference>
<dbReference type="PANTHER" id="PTHR11051:SF8">
    <property type="entry name" value="PROTEIN-GLUCOSYLGALACTOSYLHYDROXYLYSINE GLUCOSIDASE"/>
    <property type="match status" value="1"/>
</dbReference>
<keyword evidence="9" id="KW-0378">Hydrolase</keyword>
<keyword evidence="3" id="KW-0808">Transferase</keyword>
<dbReference type="InterPro" id="IPR005195">
    <property type="entry name" value="Glyco_hydro_65_M"/>
</dbReference>
<comment type="similarity">
    <text evidence="1">Belongs to the glycosyl hydrolase 65 family.</text>
</comment>
<dbReference type="PIRSF" id="PIRSF036289">
    <property type="entry name" value="Glycosyl_hydrolase_malt_phosph"/>
    <property type="match status" value="1"/>
</dbReference>
<dbReference type="GO" id="GO:0005975">
    <property type="term" value="P:carbohydrate metabolic process"/>
    <property type="evidence" value="ECO:0007669"/>
    <property type="project" value="InterPro"/>
</dbReference>
<protein>
    <submittedName>
        <fullName evidence="9">Glycosyl hydrolase family 65 protein</fullName>
    </submittedName>
</protein>
<evidence type="ECO:0000256" key="2">
    <source>
        <dbReference type="ARBA" id="ARBA00022676"/>
    </source>
</evidence>
<dbReference type="KEGG" id="pwn:QNH46_04345"/>
<feature type="domain" description="Glycoside hydrolase family 65 central catalytic" evidence="6">
    <location>
        <begin position="326"/>
        <end position="708"/>
    </location>
</feature>
<proteinExistence type="inferred from homology"/>
<gene>
    <name evidence="9" type="ORF">QNH46_04345</name>
</gene>